<name>A0A2R4NEW7_KLEPN</name>
<organism evidence="1">
    <name type="scientific">Klebsiella pneumoniae</name>
    <dbReference type="NCBI Taxonomy" id="573"/>
    <lineage>
        <taxon>Bacteria</taxon>
        <taxon>Pseudomonadati</taxon>
        <taxon>Pseudomonadota</taxon>
        <taxon>Gammaproteobacteria</taxon>
        <taxon>Enterobacterales</taxon>
        <taxon>Enterobacteriaceae</taxon>
        <taxon>Klebsiella/Raoultella group</taxon>
        <taxon>Klebsiella</taxon>
        <taxon>Klebsiella pneumoniae complex</taxon>
    </lineage>
</organism>
<accession>A0A2R4NEW7</accession>
<proteinExistence type="predicted"/>
<evidence type="ECO:0000313" key="1">
    <source>
        <dbReference type="EMBL" id="AVX34691.1"/>
    </source>
</evidence>
<dbReference type="EMBL" id="MG288680">
    <property type="protein sequence ID" value="AVX34691.1"/>
    <property type="molecule type" value="Genomic_DNA"/>
</dbReference>
<geneLocation type="plasmid" evidence="1">
    <name>pD610-HI2</name>
</geneLocation>
<protein>
    <submittedName>
        <fullName evidence="1">Uncharacterized protein</fullName>
    </submittedName>
</protein>
<keyword evidence="1" id="KW-0614">Plasmid</keyword>
<sequence length="38" mass="4572">MGVIPFLLREDHMKIIEKIINAFLVVQHKKNRLKTLHF</sequence>
<dbReference type="AlphaFoldDB" id="A0A2R4NEW7"/>
<reference evidence="1" key="1">
    <citation type="submission" date="2017-10" db="EMBL/GenBank/DDBJ databases">
        <title>Complete sequence of pD610-HI2.</title>
        <authorList>
            <person name="Jiang X."/>
            <person name="Feng J."/>
            <person name="Zeng L."/>
            <person name="Zhang D."/>
            <person name="Zhan Z."/>
            <person name="Zhao Y."/>
            <person name="Luo W."/>
            <person name="Zhou D."/>
        </authorList>
    </citation>
    <scope>NUCLEOTIDE SEQUENCE</scope>
    <source>
        <strain evidence="1">D610</strain>
        <plasmid evidence="1">pD610-HI2</plasmid>
    </source>
</reference>